<reference evidence="6" key="1">
    <citation type="submission" date="2013-08" db="EMBL/GenBank/DDBJ databases">
        <authorList>
            <person name="Mendez C."/>
            <person name="Richter M."/>
            <person name="Ferrer M."/>
            <person name="Sanchez J."/>
        </authorList>
    </citation>
    <scope>NUCLEOTIDE SEQUENCE</scope>
</reference>
<dbReference type="InterPro" id="IPR049945">
    <property type="entry name" value="AAA_22"/>
</dbReference>
<keyword evidence="4" id="KW-0067">ATP-binding</keyword>
<dbReference type="Pfam" id="PF13401">
    <property type="entry name" value="AAA_22"/>
    <property type="match status" value="1"/>
</dbReference>
<sequence length="382" mass="41434">MGAILVREETLEPTFLPPKLPHRTAELALLTRRYREALSKGVPFHLLLTGGVGSGKTALAKRLATDLERLGRIGPAPVKAIYINTWRRASDRTIVLDLLRAVDVSLPDRGYGLPEMLDVFEQGIRRHPRHHLVILDEASALVRQETKLVYLLSRSGEVGLGSISLLLIATEDLLPYLDPASRSSFGVTHRMALPPYDRAALTDILEARAEVALAPASYTRETLEQVARIAAPNGDARFAIEVLGSAAHVAEEAGHRAISAEDIRAAKGSIYSTVTETQLEGLSVNALTVLLSLTRTLKGKGSSVPSQKLRTAHSALLEEFGEKPISRTTFWRTLKELERDGLVALDTGPSGASSSVAMDELPASYLGTLIEERLGHGRARKA</sequence>
<dbReference type="GO" id="GO:0005524">
    <property type="term" value="F:ATP binding"/>
    <property type="evidence" value="ECO:0007669"/>
    <property type="project" value="UniProtKB-KW"/>
</dbReference>
<comment type="similarity">
    <text evidence="1">Belongs to the CDC6/cdc18 family.</text>
</comment>
<dbReference type="InterPro" id="IPR003593">
    <property type="entry name" value="AAA+_ATPase"/>
</dbReference>
<dbReference type="EMBL" id="AUZY01009002">
    <property type="protein sequence ID" value="EQD44040.1"/>
    <property type="molecule type" value="Genomic_DNA"/>
</dbReference>
<evidence type="ECO:0000256" key="2">
    <source>
        <dbReference type="ARBA" id="ARBA00022705"/>
    </source>
</evidence>
<dbReference type="GO" id="GO:0051301">
    <property type="term" value="P:cell division"/>
    <property type="evidence" value="ECO:0007669"/>
    <property type="project" value="UniProtKB-KW"/>
</dbReference>
<feature type="domain" description="AAA+ ATPase" evidence="5">
    <location>
        <begin position="42"/>
        <end position="215"/>
    </location>
</feature>
<dbReference type="GO" id="GO:0016887">
    <property type="term" value="F:ATP hydrolysis activity"/>
    <property type="evidence" value="ECO:0007669"/>
    <property type="project" value="InterPro"/>
</dbReference>
<dbReference type="InterPro" id="IPR015163">
    <property type="entry name" value="Cdc6_C"/>
</dbReference>
<dbReference type="Gene3D" id="3.40.50.300">
    <property type="entry name" value="P-loop containing nucleotide triphosphate hydrolases"/>
    <property type="match status" value="1"/>
</dbReference>
<keyword evidence="6" id="KW-0131">Cell cycle</keyword>
<keyword evidence="6" id="KW-0132">Cell division</keyword>
<protein>
    <submittedName>
        <fullName evidence="6">Cell division control protein 6</fullName>
    </submittedName>
</protein>
<dbReference type="Pfam" id="PF09079">
    <property type="entry name" value="WHD_Cdc6"/>
    <property type="match status" value="1"/>
</dbReference>
<dbReference type="SUPFAM" id="SSF52540">
    <property type="entry name" value="P-loop containing nucleoside triphosphate hydrolases"/>
    <property type="match status" value="1"/>
</dbReference>
<dbReference type="PANTHER" id="PTHR10763:SF26">
    <property type="entry name" value="CELL DIVISION CONTROL PROTEIN 6 HOMOLOG"/>
    <property type="match status" value="1"/>
</dbReference>
<dbReference type="GO" id="GO:0006260">
    <property type="term" value="P:DNA replication"/>
    <property type="evidence" value="ECO:0007669"/>
    <property type="project" value="UniProtKB-KW"/>
</dbReference>
<dbReference type="SUPFAM" id="SSF46785">
    <property type="entry name" value="Winged helix' DNA-binding domain"/>
    <property type="match status" value="1"/>
</dbReference>
<dbReference type="InterPro" id="IPR036390">
    <property type="entry name" value="WH_DNA-bd_sf"/>
</dbReference>
<evidence type="ECO:0000256" key="1">
    <source>
        <dbReference type="ARBA" id="ARBA00006184"/>
    </source>
</evidence>
<evidence type="ECO:0000259" key="5">
    <source>
        <dbReference type="SMART" id="SM00382"/>
    </source>
</evidence>
<dbReference type="AlphaFoldDB" id="T1APM9"/>
<dbReference type="InterPro" id="IPR027417">
    <property type="entry name" value="P-loop_NTPase"/>
</dbReference>
<keyword evidence="2" id="KW-0235">DNA replication</keyword>
<dbReference type="InterPro" id="IPR036388">
    <property type="entry name" value="WH-like_DNA-bd_sf"/>
</dbReference>
<dbReference type="Pfam" id="PF22703">
    <property type="entry name" value="Cdc6_lid"/>
    <property type="match status" value="1"/>
</dbReference>
<gene>
    <name evidence="6" type="ORF">B1B_13662</name>
</gene>
<dbReference type="Gene3D" id="1.10.10.10">
    <property type="entry name" value="Winged helix-like DNA-binding domain superfamily/Winged helix DNA-binding domain"/>
    <property type="match status" value="1"/>
</dbReference>
<dbReference type="InterPro" id="IPR055237">
    <property type="entry name" value="Cdc6_lid"/>
</dbReference>
<name>T1APM9_9ZZZZ</name>
<proteinExistence type="inferred from homology"/>
<dbReference type="InterPro" id="IPR050311">
    <property type="entry name" value="ORC1/CDC6"/>
</dbReference>
<organism evidence="6">
    <name type="scientific">mine drainage metagenome</name>
    <dbReference type="NCBI Taxonomy" id="410659"/>
    <lineage>
        <taxon>unclassified sequences</taxon>
        <taxon>metagenomes</taxon>
        <taxon>ecological metagenomes</taxon>
    </lineage>
</organism>
<evidence type="ECO:0000313" key="6">
    <source>
        <dbReference type="EMBL" id="EQD44040.1"/>
    </source>
</evidence>
<accession>T1APM9</accession>
<dbReference type="SMART" id="SM00382">
    <property type="entry name" value="AAA"/>
    <property type="match status" value="1"/>
</dbReference>
<evidence type="ECO:0000256" key="4">
    <source>
        <dbReference type="ARBA" id="ARBA00022840"/>
    </source>
</evidence>
<keyword evidence="3" id="KW-0547">Nucleotide-binding</keyword>
<reference evidence="6" key="2">
    <citation type="journal article" date="2014" name="ISME J.">
        <title>Microbial stratification in low pH oxic and suboxic macroscopic growths along an acid mine drainage.</title>
        <authorList>
            <person name="Mendez-Garcia C."/>
            <person name="Mesa V."/>
            <person name="Sprenger R.R."/>
            <person name="Richter M."/>
            <person name="Diez M.S."/>
            <person name="Solano J."/>
            <person name="Bargiela R."/>
            <person name="Golyshina O.V."/>
            <person name="Manteca A."/>
            <person name="Ramos J.L."/>
            <person name="Gallego J.R."/>
            <person name="Llorente I."/>
            <person name="Martins Dos Santos V.A."/>
            <person name="Jensen O.N."/>
            <person name="Pelaez A.I."/>
            <person name="Sanchez J."/>
            <person name="Ferrer M."/>
        </authorList>
    </citation>
    <scope>NUCLEOTIDE SEQUENCE</scope>
</reference>
<evidence type="ECO:0000256" key="3">
    <source>
        <dbReference type="ARBA" id="ARBA00022741"/>
    </source>
</evidence>
<dbReference type="CDD" id="cd00009">
    <property type="entry name" value="AAA"/>
    <property type="match status" value="1"/>
</dbReference>
<dbReference type="PANTHER" id="PTHR10763">
    <property type="entry name" value="CELL DIVISION CONTROL PROTEIN 6-RELATED"/>
    <property type="match status" value="1"/>
</dbReference>
<dbReference type="Gene3D" id="1.10.8.60">
    <property type="match status" value="1"/>
</dbReference>
<comment type="caution">
    <text evidence="6">The sequence shown here is derived from an EMBL/GenBank/DDBJ whole genome shotgun (WGS) entry which is preliminary data.</text>
</comment>